<feature type="region of interest" description="Disordered" evidence="6">
    <location>
        <begin position="782"/>
        <end position="804"/>
    </location>
</feature>
<dbReference type="EMBL" id="NLAX01000701">
    <property type="protein sequence ID" value="PKS07441.1"/>
    <property type="molecule type" value="Genomic_DNA"/>
</dbReference>
<feature type="compositionally biased region" description="Low complexity" evidence="6">
    <location>
        <begin position="1"/>
        <end position="19"/>
    </location>
</feature>
<dbReference type="OrthoDB" id="5376052at2759"/>
<organism evidence="8 9">
    <name type="scientific">Lomentospora prolificans</name>
    <dbReference type="NCBI Taxonomy" id="41688"/>
    <lineage>
        <taxon>Eukaryota</taxon>
        <taxon>Fungi</taxon>
        <taxon>Dikarya</taxon>
        <taxon>Ascomycota</taxon>
        <taxon>Pezizomycotina</taxon>
        <taxon>Sordariomycetes</taxon>
        <taxon>Hypocreomycetidae</taxon>
        <taxon>Microascales</taxon>
        <taxon>Microascaceae</taxon>
        <taxon>Lomentospora</taxon>
    </lineage>
</organism>
<dbReference type="PANTHER" id="PTHR47338">
    <property type="entry name" value="ZN(II)2CYS6 TRANSCRIPTION FACTOR (EUROFUNG)-RELATED"/>
    <property type="match status" value="1"/>
</dbReference>
<evidence type="ECO:0000256" key="2">
    <source>
        <dbReference type="ARBA" id="ARBA00022723"/>
    </source>
</evidence>
<dbReference type="Pfam" id="PF04082">
    <property type="entry name" value="Fungal_trans"/>
    <property type="match status" value="1"/>
</dbReference>
<keyword evidence="4" id="KW-0804">Transcription</keyword>
<dbReference type="Proteomes" id="UP000233524">
    <property type="component" value="Unassembled WGS sequence"/>
</dbReference>
<dbReference type="SMART" id="SM00906">
    <property type="entry name" value="Fungal_trans"/>
    <property type="match status" value="1"/>
</dbReference>
<evidence type="ECO:0000256" key="5">
    <source>
        <dbReference type="ARBA" id="ARBA00023242"/>
    </source>
</evidence>
<feature type="compositionally biased region" description="Polar residues" evidence="6">
    <location>
        <begin position="260"/>
        <end position="277"/>
    </location>
</feature>
<dbReference type="CDD" id="cd12148">
    <property type="entry name" value="fungal_TF_MHR"/>
    <property type="match status" value="1"/>
</dbReference>
<comment type="subcellular location">
    <subcellularLocation>
        <location evidence="1">Nucleus</location>
    </subcellularLocation>
</comment>
<dbReference type="GO" id="GO:0008270">
    <property type="term" value="F:zinc ion binding"/>
    <property type="evidence" value="ECO:0007669"/>
    <property type="project" value="InterPro"/>
</dbReference>
<dbReference type="Gene3D" id="4.10.240.10">
    <property type="entry name" value="Zn(2)-C6 fungal-type DNA-binding domain"/>
    <property type="match status" value="1"/>
</dbReference>
<dbReference type="SMART" id="SM00066">
    <property type="entry name" value="GAL4"/>
    <property type="match status" value="1"/>
</dbReference>
<evidence type="ECO:0000259" key="7">
    <source>
        <dbReference type="PROSITE" id="PS50048"/>
    </source>
</evidence>
<accession>A0A2N3N4T3</accession>
<evidence type="ECO:0000256" key="6">
    <source>
        <dbReference type="SAM" id="MobiDB-lite"/>
    </source>
</evidence>
<feature type="region of interest" description="Disordered" evidence="6">
    <location>
        <begin position="182"/>
        <end position="279"/>
    </location>
</feature>
<reference evidence="8 9" key="1">
    <citation type="journal article" date="2017" name="G3 (Bethesda)">
        <title>First Draft Genome Sequence of the Pathogenic Fungus Lomentospora prolificans (Formerly Scedosporium prolificans).</title>
        <authorList>
            <person name="Luo R."/>
            <person name="Zimin A."/>
            <person name="Workman R."/>
            <person name="Fan Y."/>
            <person name="Pertea G."/>
            <person name="Grossman N."/>
            <person name="Wear M.P."/>
            <person name="Jia B."/>
            <person name="Miller H."/>
            <person name="Casadevall A."/>
            <person name="Timp W."/>
            <person name="Zhang S.X."/>
            <person name="Salzberg S.L."/>
        </authorList>
    </citation>
    <scope>NUCLEOTIDE SEQUENCE [LARGE SCALE GENOMIC DNA]</scope>
    <source>
        <strain evidence="8 9">JHH-5317</strain>
    </source>
</reference>
<dbReference type="InParanoid" id="A0A2N3N4T3"/>
<evidence type="ECO:0000313" key="9">
    <source>
        <dbReference type="Proteomes" id="UP000233524"/>
    </source>
</evidence>
<dbReference type="GO" id="GO:0000981">
    <property type="term" value="F:DNA-binding transcription factor activity, RNA polymerase II-specific"/>
    <property type="evidence" value="ECO:0007669"/>
    <property type="project" value="InterPro"/>
</dbReference>
<comment type="caution">
    <text evidence="8">The sequence shown here is derived from an EMBL/GenBank/DDBJ whole genome shotgun (WGS) entry which is preliminary data.</text>
</comment>
<dbReference type="SUPFAM" id="SSF57701">
    <property type="entry name" value="Zn2/Cys6 DNA-binding domain"/>
    <property type="match status" value="1"/>
</dbReference>
<feature type="domain" description="Zn(2)-C6 fungal-type" evidence="7">
    <location>
        <begin position="97"/>
        <end position="127"/>
    </location>
</feature>
<sequence length="891" mass="98659">MTKQNQQPQQQQQSQQQQQPRPLGGNTKQEVGSPLSARFSGAPSACAPLSDTNRAAMPSTDLDSDEGHAHSADELDQENEDNDSVRLGKRKRPLSVSCELCKQRKVKCDRGQPACGWCSRNGALCEYKERKKPGLRAGYGKELEQRLDRLEEIQRAHSQFIEAYMNAGASVHGSNVNNIASTPSVRLSNPSLPSVASEQGTPREHAQGQLFRHPDPISSSHHGEPGLFLPPKPQGFQAANQANSFGGLGQPSSAPPFHNAHTQHQSAMASTSQQLSHHTQDYYSRDVKVPPSNLLASPSDVAAPGPEQELPPYDLLYSLVELYFKQIHTWCPILHRKSTLDVFFGQTPLDEPDRVLLHAIVATTLRFSQDARLTEESRRHYHDLSKKKVLLYGLDNLSVKSLQALVILALDLCGSSHGPPSWNIMALITRAVVQIGLAVESSSLGVSPSLQSISTQRATILPEPRDFIEEESRRRLFWMVYLLDRYATIVTAFDFALGERDIDRKLPCRDELWAKNQKVETRWYRSGQGVADALAEPGLGRPENLGAFAYYIDILSILSQIHLFLKEPVDIGVAADVGRWQRRYKELDSLLSQWQVGLPAEFGNMAYQSAGNRAATCSWVMLQATFHTTVIRLHSSAAYPTMRSAIFSPSYGAMQRCQVAVENIAALYDYVVSHRLLDKLGPPFAFTLWVAARLLLVHASTMEHPLSPHINLFLTALREMGRYWQVANKYSQLLQRVLDEYQDSERQGDGVTPKSIKILADMRRTAFDLEWLISHQPRHAAGVSSGNGAGNGMSRVPSRMPSLTPARTPAPNDLEYFDVFNWFNYPRLPVGGESGLYQITQGLVDPTAAGSMGDETATNGNTGEANGSIPVTAEYINFGTYAVDASRDWLG</sequence>
<dbReference type="InterPro" id="IPR036864">
    <property type="entry name" value="Zn2-C6_fun-type_DNA-bd_sf"/>
</dbReference>
<dbReference type="GO" id="GO:0005634">
    <property type="term" value="C:nucleus"/>
    <property type="evidence" value="ECO:0007669"/>
    <property type="project" value="UniProtKB-SubCell"/>
</dbReference>
<dbReference type="PROSITE" id="PS00463">
    <property type="entry name" value="ZN2_CY6_FUNGAL_1"/>
    <property type="match status" value="1"/>
</dbReference>
<feature type="region of interest" description="Disordered" evidence="6">
    <location>
        <begin position="1"/>
        <end position="88"/>
    </location>
</feature>
<dbReference type="InterPro" id="IPR007219">
    <property type="entry name" value="XnlR_reg_dom"/>
</dbReference>
<gene>
    <name evidence="8" type="ORF">jhhlp_006045</name>
</gene>
<dbReference type="GO" id="GO:0006351">
    <property type="term" value="P:DNA-templated transcription"/>
    <property type="evidence" value="ECO:0007669"/>
    <property type="project" value="InterPro"/>
</dbReference>
<feature type="compositionally biased region" description="Polar residues" evidence="6">
    <location>
        <begin position="182"/>
        <end position="200"/>
    </location>
</feature>
<keyword evidence="9" id="KW-1185">Reference proteome</keyword>
<keyword evidence="3" id="KW-0805">Transcription regulation</keyword>
<dbReference type="VEuPathDB" id="FungiDB:jhhlp_006045"/>
<keyword evidence="2" id="KW-0479">Metal-binding</keyword>
<dbReference type="PANTHER" id="PTHR47338:SF28">
    <property type="entry name" value="C6 TRANSCRIPTION FACTOR"/>
    <property type="match status" value="1"/>
</dbReference>
<proteinExistence type="predicted"/>
<name>A0A2N3N4T3_9PEZI</name>
<dbReference type="AlphaFoldDB" id="A0A2N3N4T3"/>
<evidence type="ECO:0000256" key="3">
    <source>
        <dbReference type="ARBA" id="ARBA00023015"/>
    </source>
</evidence>
<evidence type="ECO:0000256" key="1">
    <source>
        <dbReference type="ARBA" id="ARBA00004123"/>
    </source>
</evidence>
<dbReference type="InterPro" id="IPR050815">
    <property type="entry name" value="TF_fung"/>
</dbReference>
<protein>
    <recommendedName>
        <fullName evidence="7">Zn(2)-C6 fungal-type domain-containing protein</fullName>
    </recommendedName>
</protein>
<dbReference type="CDD" id="cd00067">
    <property type="entry name" value="GAL4"/>
    <property type="match status" value="1"/>
</dbReference>
<dbReference type="InterPro" id="IPR001138">
    <property type="entry name" value="Zn2Cys6_DnaBD"/>
</dbReference>
<evidence type="ECO:0000256" key="4">
    <source>
        <dbReference type="ARBA" id="ARBA00023163"/>
    </source>
</evidence>
<dbReference type="GO" id="GO:0003677">
    <property type="term" value="F:DNA binding"/>
    <property type="evidence" value="ECO:0007669"/>
    <property type="project" value="InterPro"/>
</dbReference>
<evidence type="ECO:0000313" key="8">
    <source>
        <dbReference type="EMBL" id="PKS07441.1"/>
    </source>
</evidence>
<dbReference type="PROSITE" id="PS50048">
    <property type="entry name" value="ZN2_CY6_FUNGAL_2"/>
    <property type="match status" value="1"/>
</dbReference>
<dbReference type="Pfam" id="PF00172">
    <property type="entry name" value="Zn_clus"/>
    <property type="match status" value="1"/>
</dbReference>
<keyword evidence="5" id="KW-0539">Nucleus</keyword>